<dbReference type="Pfam" id="PF13365">
    <property type="entry name" value="Trypsin_2"/>
    <property type="match status" value="1"/>
</dbReference>
<evidence type="ECO:0008006" key="5">
    <source>
        <dbReference type="Google" id="ProtNLM"/>
    </source>
</evidence>
<dbReference type="InterPro" id="IPR001940">
    <property type="entry name" value="Peptidase_S1C"/>
</dbReference>
<organism evidence="3 4">
    <name type="scientific">Robertmurraya siralis</name>
    <dbReference type="NCBI Taxonomy" id="77777"/>
    <lineage>
        <taxon>Bacteria</taxon>
        <taxon>Bacillati</taxon>
        <taxon>Bacillota</taxon>
        <taxon>Bacilli</taxon>
        <taxon>Bacillales</taxon>
        <taxon>Bacillaceae</taxon>
        <taxon>Robertmurraya</taxon>
    </lineage>
</organism>
<dbReference type="RefSeq" id="WP_137744061.1">
    <property type="nucleotide sequence ID" value="NZ_BORC01000014.1"/>
</dbReference>
<keyword evidence="2" id="KW-0472">Membrane</keyword>
<evidence type="ECO:0000313" key="3">
    <source>
        <dbReference type="EMBL" id="GIN64399.1"/>
    </source>
</evidence>
<accession>A0A920BVQ2</accession>
<gene>
    <name evidence="3" type="ORF">J27TS8_43920</name>
</gene>
<name>A0A920BVQ2_9BACI</name>
<comment type="caution">
    <text evidence="3">The sequence shown here is derived from an EMBL/GenBank/DDBJ whole genome shotgun (WGS) entry which is preliminary data.</text>
</comment>
<dbReference type="AlphaFoldDB" id="A0A920BVQ2"/>
<dbReference type="Proteomes" id="UP000682111">
    <property type="component" value="Unassembled WGS sequence"/>
</dbReference>
<dbReference type="PANTHER" id="PTHR43019:SF23">
    <property type="entry name" value="PROTEASE DO-LIKE 5, CHLOROPLASTIC"/>
    <property type="match status" value="1"/>
</dbReference>
<proteinExistence type="predicted"/>
<evidence type="ECO:0000256" key="1">
    <source>
        <dbReference type="ARBA" id="ARBA00022825"/>
    </source>
</evidence>
<evidence type="ECO:0000313" key="4">
    <source>
        <dbReference type="Proteomes" id="UP000682111"/>
    </source>
</evidence>
<keyword evidence="1" id="KW-0645">Protease</keyword>
<dbReference type="GO" id="GO:0006508">
    <property type="term" value="P:proteolysis"/>
    <property type="evidence" value="ECO:0007669"/>
    <property type="project" value="InterPro"/>
</dbReference>
<dbReference type="GO" id="GO:0004252">
    <property type="term" value="F:serine-type endopeptidase activity"/>
    <property type="evidence" value="ECO:0007669"/>
    <property type="project" value="InterPro"/>
</dbReference>
<dbReference type="PANTHER" id="PTHR43019">
    <property type="entry name" value="SERINE ENDOPROTEASE DEGS"/>
    <property type="match status" value="1"/>
</dbReference>
<evidence type="ECO:0000256" key="2">
    <source>
        <dbReference type="SAM" id="Phobius"/>
    </source>
</evidence>
<dbReference type="PRINTS" id="PR00834">
    <property type="entry name" value="PROTEASES2C"/>
</dbReference>
<keyword evidence="2" id="KW-1133">Transmembrane helix</keyword>
<feature type="transmembrane region" description="Helical" evidence="2">
    <location>
        <begin position="43"/>
        <end position="65"/>
    </location>
</feature>
<sequence length="268" mass="30583">MDREQKESIEKQEEEIDWEEFFNEEIDEQWEKEKTQRKKRRSFIMKIIGSILAFTLLISTLQIWFNIVNIPAIRFLEVSQRLSKTPEVSKYKKSVVTIEWDGAKGTGFNIDADGLIVTNNHVVDHTETVRIHFKEEGSYLGKVIARKPELDLALVKIDATDLPTLYVSDEPNWETFIDDKITFIGNPLAFTQIANEGTIVDSIQLQDWDVPTMAIDAPIYKGNSGSPVINQEGEVIAIIFATISSDELNKRVGLAIPSYHLKELLEAR</sequence>
<protein>
    <recommendedName>
        <fullName evidence="5">Serine protease</fullName>
    </recommendedName>
</protein>
<reference evidence="3" key="1">
    <citation type="submission" date="2021-03" db="EMBL/GenBank/DDBJ databases">
        <title>Antimicrobial resistance genes in bacteria isolated from Japanese honey, and their potential for conferring macrolide and lincosamide resistance in the American foulbrood pathogen Paenibacillus larvae.</title>
        <authorList>
            <person name="Okamoto M."/>
            <person name="Kumagai M."/>
            <person name="Kanamori H."/>
            <person name="Takamatsu D."/>
        </authorList>
    </citation>
    <scope>NUCLEOTIDE SEQUENCE</scope>
    <source>
        <strain evidence="3">J27TS8</strain>
    </source>
</reference>
<dbReference type="Gene3D" id="2.40.10.10">
    <property type="entry name" value="Trypsin-like serine proteases"/>
    <property type="match status" value="2"/>
</dbReference>
<keyword evidence="1" id="KW-0720">Serine protease</keyword>
<dbReference type="OrthoDB" id="9766361at2"/>
<dbReference type="SUPFAM" id="SSF50494">
    <property type="entry name" value="Trypsin-like serine proteases"/>
    <property type="match status" value="1"/>
</dbReference>
<keyword evidence="1" id="KW-0378">Hydrolase</keyword>
<keyword evidence="4" id="KW-1185">Reference proteome</keyword>
<dbReference type="InterPro" id="IPR043504">
    <property type="entry name" value="Peptidase_S1_PA_chymotrypsin"/>
</dbReference>
<dbReference type="EMBL" id="BORC01000014">
    <property type="protein sequence ID" value="GIN64399.1"/>
    <property type="molecule type" value="Genomic_DNA"/>
</dbReference>
<dbReference type="InterPro" id="IPR009003">
    <property type="entry name" value="Peptidase_S1_PA"/>
</dbReference>
<keyword evidence="2" id="KW-0812">Transmembrane</keyword>